<proteinExistence type="predicted"/>
<feature type="domain" description="DUF4440" evidence="2">
    <location>
        <begin position="40"/>
        <end position="138"/>
    </location>
</feature>
<organism evidence="3 4">
    <name type="scientific">Bradyrhizobium jicamae</name>
    <dbReference type="NCBI Taxonomy" id="280332"/>
    <lineage>
        <taxon>Bacteria</taxon>
        <taxon>Pseudomonadati</taxon>
        <taxon>Pseudomonadota</taxon>
        <taxon>Alphaproteobacteria</taxon>
        <taxon>Hyphomicrobiales</taxon>
        <taxon>Nitrobacteraceae</taxon>
        <taxon>Bradyrhizobium</taxon>
    </lineage>
</organism>
<dbReference type="Proteomes" id="UP001315278">
    <property type="component" value="Unassembled WGS sequence"/>
</dbReference>
<evidence type="ECO:0000313" key="3">
    <source>
        <dbReference type="EMBL" id="MBR0793864.1"/>
    </source>
</evidence>
<evidence type="ECO:0000256" key="1">
    <source>
        <dbReference type="SAM" id="SignalP"/>
    </source>
</evidence>
<evidence type="ECO:0000259" key="2">
    <source>
        <dbReference type="Pfam" id="PF14534"/>
    </source>
</evidence>
<dbReference type="Pfam" id="PF14534">
    <property type="entry name" value="DUF4440"/>
    <property type="match status" value="1"/>
</dbReference>
<accession>A0ABS5FAQ3</accession>
<keyword evidence="1" id="KW-0732">Signal</keyword>
<reference evidence="4" key="1">
    <citation type="journal article" date="2021" name="ISME J.">
        <title>Evolutionary origin and ecological implication of a unique nif island in free-living Bradyrhizobium lineages.</title>
        <authorList>
            <person name="Tao J."/>
        </authorList>
    </citation>
    <scope>NUCLEOTIDE SEQUENCE [LARGE SCALE GENOMIC DNA]</scope>
    <source>
        <strain evidence="4">SZCCT0434</strain>
    </source>
</reference>
<dbReference type="RefSeq" id="WP_212394042.1">
    <property type="nucleotide sequence ID" value="NZ_JAFCJH010000001.1"/>
</dbReference>
<dbReference type="InterPro" id="IPR027843">
    <property type="entry name" value="DUF4440"/>
</dbReference>
<feature type="chain" id="PRO_5046700152" evidence="1">
    <location>
        <begin position="25"/>
        <end position="151"/>
    </location>
</feature>
<sequence>MRSFTIAIRTMPIVLLLAATPASPQQIEPSAGGELFERMQSEFADAYNRKDVPAMAAFFSENAVRITPAGIFRGREAIGRELQRVSVDLGLHDYSVKRTVSRLEGNMVFNAGEWQAKLGDGRQYHGYYSALLVREGDRVKIFEETTNVAVP</sequence>
<feature type="signal peptide" evidence="1">
    <location>
        <begin position="1"/>
        <end position="24"/>
    </location>
</feature>
<comment type="caution">
    <text evidence="3">The sequence shown here is derived from an EMBL/GenBank/DDBJ whole genome shotgun (WGS) entry which is preliminary data.</text>
</comment>
<keyword evidence="4" id="KW-1185">Reference proteome</keyword>
<protein>
    <submittedName>
        <fullName evidence="3">Nuclear transport factor 2 family protein</fullName>
    </submittedName>
</protein>
<dbReference type="Gene3D" id="3.10.450.50">
    <property type="match status" value="1"/>
</dbReference>
<dbReference type="SUPFAM" id="SSF54427">
    <property type="entry name" value="NTF2-like"/>
    <property type="match status" value="1"/>
</dbReference>
<gene>
    <name evidence="3" type="ORF">JQ615_00510</name>
</gene>
<dbReference type="EMBL" id="JAFCJH010000001">
    <property type="protein sequence ID" value="MBR0793864.1"/>
    <property type="molecule type" value="Genomic_DNA"/>
</dbReference>
<dbReference type="InterPro" id="IPR032710">
    <property type="entry name" value="NTF2-like_dom_sf"/>
</dbReference>
<evidence type="ECO:0000313" key="4">
    <source>
        <dbReference type="Proteomes" id="UP001315278"/>
    </source>
</evidence>
<name>A0ABS5FAQ3_9BRAD</name>